<name>A0ABT2TN49_9FIRM</name>
<evidence type="ECO:0000313" key="7">
    <source>
        <dbReference type="EMBL" id="MCU6763211.1"/>
    </source>
</evidence>
<feature type="transmembrane region" description="Helical" evidence="6">
    <location>
        <begin position="111"/>
        <end position="132"/>
    </location>
</feature>
<gene>
    <name evidence="7" type="ORF">OCV88_12890</name>
</gene>
<proteinExistence type="predicted"/>
<dbReference type="NCBIfam" id="NF038403">
    <property type="entry name" value="perm_prefix_1"/>
    <property type="match status" value="1"/>
</dbReference>
<evidence type="ECO:0000256" key="5">
    <source>
        <dbReference type="ARBA" id="ARBA00023136"/>
    </source>
</evidence>
<keyword evidence="5 6" id="KW-0472">Membrane</keyword>
<keyword evidence="3" id="KW-0133">Cell shape</keyword>
<feature type="transmembrane region" description="Helical" evidence="6">
    <location>
        <begin position="351"/>
        <end position="373"/>
    </location>
</feature>
<feature type="transmembrane region" description="Helical" evidence="6">
    <location>
        <begin position="189"/>
        <end position="206"/>
    </location>
</feature>
<evidence type="ECO:0000256" key="4">
    <source>
        <dbReference type="ARBA" id="ARBA00022989"/>
    </source>
</evidence>
<feature type="transmembrane region" description="Helical" evidence="6">
    <location>
        <begin position="139"/>
        <end position="154"/>
    </location>
</feature>
<protein>
    <submittedName>
        <fullName evidence="7">FtsW/RodA/SpoVE family cell cycle protein</fullName>
    </submittedName>
</protein>
<evidence type="ECO:0000256" key="3">
    <source>
        <dbReference type="ARBA" id="ARBA00022960"/>
    </source>
</evidence>
<feature type="transmembrane region" description="Helical" evidence="6">
    <location>
        <begin position="166"/>
        <end position="182"/>
    </location>
</feature>
<feature type="transmembrane region" description="Helical" evidence="6">
    <location>
        <begin position="212"/>
        <end position="229"/>
    </location>
</feature>
<dbReference type="InterPro" id="IPR001182">
    <property type="entry name" value="FtsW/RodA"/>
</dbReference>
<keyword evidence="8" id="KW-1185">Reference proteome</keyword>
<evidence type="ECO:0000256" key="2">
    <source>
        <dbReference type="ARBA" id="ARBA00022692"/>
    </source>
</evidence>
<evidence type="ECO:0000313" key="8">
    <source>
        <dbReference type="Proteomes" id="UP001652442"/>
    </source>
</evidence>
<sequence length="424" mass="47490">MQLDEYLDQVTEQIRCRKVREDVRDEIGKHIQDQKEAFRKRGIDKEAALRMAVIEMGDPVSVGVMLDRIHRPKMDWRMLGIIGSLSLIGMLIQSMFTTKGGGMAALFSERLPVVGLGIVLMILICVADYSFIGRHARKLFWCCTGIVVYLYLFGRSVNGTLGPEQLWMYLYIPLYAAVLFQCRKGVKGIVAGVIYGIIPVAGAVYIGGTVVFINLLFIELVLFSVFIWKQMALKRHRRKRLIFGAWMTVFAVGFLALVSKSYRIARFVTFFQYHNMEGQSSRGQILNILNNSLMAKGSAGAEVPLSNPQADYVITSLIHQKGYLAALLVLGVLTVFFIKTAGIIKEQKNQLGYLMAAGCSLFFVVQTAEYLLMNLGLIPGMFGTLPFLSYGNHTTILMYVLSGVLLSTYRYKDVVTDRQFLASS</sequence>
<dbReference type="RefSeq" id="WP_262591280.1">
    <property type="nucleotide sequence ID" value="NZ_JAOQJQ010000005.1"/>
</dbReference>
<feature type="transmembrane region" description="Helical" evidence="6">
    <location>
        <begin position="323"/>
        <end position="344"/>
    </location>
</feature>
<dbReference type="Proteomes" id="UP001652442">
    <property type="component" value="Unassembled WGS sequence"/>
</dbReference>
<feature type="transmembrane region" description="Helical" evidence="6">
    <location>
        <begin position="241"/>
        <end position="259"/>
    </location>
</feature>
<dbReference type="Pfam" id="PF01098">
    <property type="entry name" value="FTSW_RODA_SPOVE"/>
    <property type="match status" value="1"/>
</dbReference>
<dbReference type="EMBL" id="JAOQJQ010000005">
    <property type="protein sequence ID" value="MCU6763211.1"/>
    <property type="molecule type" value="Genomic_DNA"/>
</dbReference>
<feature type="transmembrane region" description="Helical" evidence="6">
    <location>
        <begin position="393"/>
        <end position="411"/>
    </location>
</feature>
<organism evidence="7 8">
    <name type="scientific">Brotonthovivens ammoniilytica</name>
    <dbReference type="NCBI Taxonomy" id="2981725"/>
    <lineage>
        <taxon>Bacteria</taxon>
        <taxon>Bacillati</taxon>
        <taxon>Bacillota</taxon>
        <taxon>Clostridia</taxon>
        <taxon>Lachnospirales</taxon>
        <taxon>Lachnospiraceae</taxon>
        <taxon>Brotonthovivens</taxon>
    </lineage>
</organism>
<comment type="subcellular location">
    <subcellularLocation>
        <location evidence="1">Membrane</location>
        <topology evidence="1">Multi-pass membrane protein</topology>
    </subcellularLocation>
</comment>
<accession>A0ABT2TN49</accession>
<dbReference type="InterPro" id="IPR047928">
    <property type="entry name" value="Perm_prefix_1"/>
</dbReference>
<evidence type="ECO:0000256" key="1">
    <source>
        <dbReference type="ARBA" id="ARBA00004141"/>
    </source>
</evidence>
<feature type="transmembrane region" description="Helical" evidence="6">
    <location>
        <begin position="78"/>
        <end position="96"/>
    </location>
</feature>
<reference evidence="7 8" key="1">
    <citation type="journal article" date="2021" name="ISME Commun">
        <title>Automated analysis of genomic sequences facilitates high-throughput and comprehensive description of bacteria.</title>
        <authorList>
            <person name="Hitch T.C.A."/>
        </authorList>
    </citation>
    <scope>NUCLEOTIDE SEQUENCE [LARGE SCALE GENOMIC DNA]</scope>
    <source>
        <strain evidence="7 8">Sanger_109</strain>
    </source>
</reference>
<comment type="caution">
    <text evidence="7">The sequence shown here is derived from an EMBL/GenBank/DDBJ whole genome shotgun (WGS) entry which is preliminary data.</text>
</comment>
<keyword evidence="2 6" id="KW-0812">Transmembrane</keyword>
<evidence type="ECO:0000256" key="6">
    <source>
        <dbReference type="SAM" id="Phobius"/>
    </source>
</evidence>
<keyword evidence="4 6" id="KW-1133">Transmembrane helix</keyword>
<dbReference type="PANTHER" id="PTHR30474">
    <property type="entry name" value="CELL CYCLE PROTEIN"/>
    <property type="match status" value="1"/>
</dbReference>